<evidence type="ECO:0000256" key="1">
    <source>
        <dbReference type="ARBA" id="ARBA00009820"/>
    </source>
</evidence>
<evidence type="ECO:0008006" key="4">
    <source>
        <dbReference type="Google" id="ProtNLM"/>
    </source>
</evidence>
<feature type="region of interest" description="Disordered" evidence="2">
    <location>
        <begin position="1"/>
        <end position="43"/>
    </location>
</feature>
<dbReference type="InterPro" id="IPR011042">
    <property type="entry name" value="6-blade_b-propeller_TolB-like"/>
</dbReference>
<sequence length="152" mass="16998">NTNGAGLVELLDSDDDEQWASYNPTDDDEVALQSDRDADNDEDTDVFTYEISTTTFIKIADSAYSDGAPAWNPAGDKIAFHSDRHGDFDIWVWDTTAAPGPTNPLQVTGNAYDDGYPVWNADGTRIAFWRDRELWSVAADGTDPKRLTRRYR</sequence>
<evidence type="ECO:0000256" key="2">
    <source>
        <dbReference type="SAM" id="MobiDB-lite"/>
    </source>
</evidence>
<dbReference type="Gene3D" id="2.120.10.30">
    <property type="entry name" value="TolB, C-terminal domain"/>
    <property type="match status" value="1"/>
</dbReference>
<proteinExistence type="inferred from homology"/>
<accession>X0WVP1</accession>
<dbReference type="Pfam" id="PF07676">
    <property type="entry name" value="PD40"/>
    <property type="match status" value="2"/>
</dbReference>
<comment type="caution">
    <text evidence="3">The sequence shown here is derived from an EMBL/GenBank/DDBJ whole genome shotgun (WGS) entry which is preliminary data.</text>
</comment>
<reference evidence="3" key="1">
    <citation type="journal article" date="2014" name="Front. Microbiol.">
        <title>High frequency of phylogenetically diverse reductive dehalogenase-homologous genes in deep subseafloor sedimentary metagenomes.</title>
        <authorList>
            <person name="Kawai M."/>
            <person name="Futagami T."/>
            <person name="Toyoda A."/>
            <person name="Takaki Y."/>
            <person name="Nishi S."/>
            <person name="Hori S."/>
            <person name="Arai W."/>
            <person name="Tsubouchi T."/>
            <person name="Morono Y."/>
            <person name="Uchiyama I."/>
            <person name="Ito T."/>
            <person name="Fujiyama A."/>
            <person name="Inagaki F."/>
            <person name="Takami H."/>
        </authorList>
    </citation>
    <scope>NUCLEOTIDE SEQUENCE</scope>
    <source>
        <strain evidence="3">Expedition CK06-06</strain>
    </source>
</reference>
<dbReference type="PANTHER" id="PTHR36842">
    <property type="entry name" value="PROTEIN TOLB HOMOLOG"/>
    <property type="match status" value="1"/>
</dbReference>
<evidence type="ECO:0000313" key="3">
    <source>
        <dbReference type="EMBL" id="GAG28488.1"/>
    </source>
</evidence>
<dbReference type="PANTHER" id="PTHR36842:SF1">
    <property type="entry name" value="PROTEIN TOLB"/>
    <property type="match status" value="1"/>
</dbReference>
<dbReference type="EMBL" id="BARS01047556">
    <property type="protein sequence ID" value="GAG28488.1"/>
    <property type="molecule type" value="Genomic_DNA"/>
</dbReference>
<dbReference type="SUPFAM" id="SSF82171">
    <property type="entry name" value="DPP6 N-terminal domain-like"/>
    <property type="match status" value="1"/>
</dbReference>
<dbReference type="InterPro" id="IPR011659">
    <property type="entry name" value="WD40"/>
</dbReference>
<gene>
    <name evidence="3" type="ORF">S01H1_71415</name>
</gene>
<protein>
    <recommendedName>
        <fullName evidence="4">Dipeptidylpeptidase IV N-terminal domain-containing protein</fullName>
    </recommendedName>
</protein>
<organism evidence="3">
    <name type="scientific">marine sediment metagenome</name>
    <dbReference type="NCBI Taxonomy" id="412755"/>
    <lineage>
        <taxon>unclassified sequences</taxon>
        <taxon>metagenomes</taxon>
        <taxon>ecological metagenomes</taxon>
    </lineage>
</organism>
<dbReference type="AlphaFoldDB" id="X0WVP1"/>
<name>X0WVP1_9ZZZZ</name>
<comment type="similarity">
    <text evidence="1">Belongs to the TolB family.</text>
</comment>
<feature type="non-terminal residue" evidence="3">
    <location>
        <position position="1"/>
    </location>
</feature>